<keyword evidence="4 5" id="KW-0501">Molybdenum cofactor biosynthesis</keyword>
<dbReference type="InterPro" id="IPR013482">
    <property type="entry name" value="Molybde_CF_guanTrfase"/>
</dbReference>
<dbReference type="Pfam" id="PF03453">
    <property type="entry name" value="MoeA_N"/>
    <property type="match status" value="1"/>
</dbReference>
<dbReference type="PANTHER" id="PTHR10192:SF5">
    <property type="entry name" value="GEPHYRIN"/>
    <property type="match status" value="1"/>
</dbReference>
<dbReference type="InterPro" id="IPR029044">
    <property type="entry name" value="Nucleotide-diphossugar_trans"/>
</dbReference>
<comment type="function">
    <text evidence="5">Catalyzes two steps in the biosynthesis of the molybdenum cofactor. In the first step, molybdopterin is adenylated. Subsequently, molybdate is inserted into adenylated molybdopterin and AMP is released.</text>
</comment>
<keyword evidence="5" id="KW-0460">Magnesium</keyword>
<gene>
    <name evidence="8" type="ORF">DMC30DRAFT_241078</name>
</gene>
<dbReference type="Gene3D" id="3.90.550.10">
    <property type="entry name" value="Spore Coat Polysaccharide Biosynthesis Protein SpsA, Chain A"/>
    <property type="match status" value="1"/>
</dbReference>
<dbReference type="SUPFAM" id="SSF53218">
    <property type="entry name" value="Molybdenum cofactor biosynthesis proteins"/>
    <property type="match status" value="1"/>
</dbReference>
<feature type="region of interest" description="Disordered" evidence="6">
    <location>
        <begin position="228"/>
        <end position="250"/>
    </location>
</feature>
<dbReference type="InterPro" id="IPR038987">
    <property type="entry name" value="MoeA-like"/>
</dbReference>
<evidence type="ECO:0000256" key="5">
    <source>
        <dbReference type="RuleBase" id="RU365090"/>
    </source>
</evidence>
<sequence>MAAQRSAPVENLAVVLLLGGRSTRMGSPKHLLLHPASQQPLYLHHLELLRQLEREGVFPRGVFVSARADQRAALELPEGVACVEDDPDRNGDIGPASGILQASAARPDATWLVLAVDLPFVTRASILHLLSAHAPDSPVSLFLHPSDGNPEPLFSIWTPRALEQLRHNCREGKSGPCRAAKDVWGGKIVEGKGGVKVLEEDSVRDADTPEEWEKALAALARKELGVVSESQPITPPPSPPVKPRPPFSSAPRRSIPFHAAIERIERLPLSPAVGAVEPRTRRAATATSEPVTLLPLVDACGGIATDTVHAVLPHPLHDNSAMDGYAVRSALLSSASPDKPVLLPTLGRIVAGDPIPPTRRIDTLGTQGCWEIMTGAVFPSDEFDAVVKVEDVRRTSETDLAGRPLIRFEAPTRPRQHRRARGEQVRAGDVILRSGERVSPEKVLLLAACGVPQVAVHSLPPPVPFHGRVGVVATGKEVVPLSSLALDCELAPGQVVDCITPYLSSLLRSHGFESVLLSPSGDSPSSFTSTVSAALALNPPLSLLVTVAGVSRGTTDHIPSSLASLGAAPSFHGVAIRPGAPVMLSHHAASGTPVLSLPGNPMASAACMRSFGDALLGRLRGERPGWTDVRELESVREWAAVLGKGRGGSSSFWAVPVDAETGLPSLEAARAKQWKGPGALGSLVGAGAWLRMDADDDRATWAAWRSF</sequence>
<evidence type="ECO:0000313" key="8">
    <source>
        <dbReference type="EMBL" id="TNY20673.1"/>
    </source>
</evidence>
<comment type="similarity">
    <text evidence="1">In the C-terminal section; belongs to the MoeA family.</text>
</comment>
<dbReference type="InterPro" id="IPR036425">
    <property type="entry name" value="MoaB/Mog-like_dom_sf"/>
</dbReference>
<feature type="domain" description="MoaB/Mog" evidence="7">
    <location>
        <begin position="470"/>
        <end position="618"/>
    </location>
</feature>
<dbReference type="SUPFAM" id="SSF63882">
    <property type="entry name" value="MoeA N-terminal region -like"/>
    <property type="match status" value="1"/>
</dbReference>
<protein>
    <recommendedName>
        <fullName evidence="2">molybdopterin adenylyltransferase</fullName>
        <ecNumber evidence="2">2.7.7.75</ecNumber>
    </recommendedName>
</protein>
<dbReference type="EMBL" id="SOZI01000060">
    <property type="protein sequence ID" value="TNY20673.1"/>
    <property type="molecule type" value="Genomic_DNA"/>
</dbReference>
<dbReference type="AlphaFoldDB" id="A0A5C5FV10"/>
<dbReference type="UniPathway" id="UPA00344"/>
<dbReference type="Pfam" id="PF00994">
    <property type="entry name" value="MoCF_biosynth"/>
    <property type="match status" value="1"/>
</dbReference>
<comment type="cofactor">
    <cofactor evidence="5">
        <name>Mg(2+)</name>
        <dbReference type="ChEBI" id="CHEBI:18420"/>
    </cofactor>
</comment>
<dbReference type="Gene3D" id="2.40.340.10">
    <property type="entry name" value="MoeA, C-terminal, domain IV"/>
    <property type="match status" value="1"/>
</dbReference>
<dbReference type="SMART" id="SM00852">
    <property type="entry name" value="MoCF_biosynth"/>
    <property type="match status" value="1"/>
</dbReference>
<dbReference type="PANTHER" id="PTHR10192">
    <property type="entry name" value="MOLYBDOPTERIN BIOSYNTHESIS PROTEIN"/>
    <property type="match status" value="1"/>
</dbReference>
<name>A0A5C5FV10_9BASI</name>
<dbReference type="InterPro" id="IPR005110">
    <property type="entry name" value="MoeA_linker/N"/>
</dbReference>
<dbReference type="CDD" id="cd02503">
    <property type="entry name" value="MobA"/>
    <property type="match status" value="1"/>
</dbReference>
<dbReference type="GO" id="GO:0061598">
    <property type="term" value="F:molybdopterin adenylyltransferase activity"/>
    <property type="evidence" value="ECO:0007669"/>
    <property type="project" value="UniProtKB-UniRule"/>
</dbReference>
<evidence type="ECO:0000259" key="7">
    <source>
        <dbReference type="SMART" id="SM00852"/>
    </source>
</evidence>
<reference evidence="8 9" key="1">
    <citation type="submission" date="2019-03" db="EMBL/GenBank/DDBJ databases">
        <title>Rhodosporidium diobovatum UCD-FST 08-225 genome sequencing, assembly, and annotation.</title>
        <authorList>
            <person name="Fakankun I.U."/>
            <person name="Fristensky B."/>
            <person name="Levin D.B."/>
        </authorList>
    </citation>
    <scope>NUCLEOTIDE SEQUENCE [LARGE SCALE GENOMIC DNA]</scope>
    <source>
        <strain evidence="8 9">UCD-FST 08-225</strain>
    </source>
</reference>
<dbReference type="InterPro" id="IPR036688">
    <property type="entry name" value="MoeA_C_domain_IV_sf"/>
</dbReference>
<keyword evidence="3" id="KW-0547">Nucleotide-binding</keyword>
<evidence type="ECO:0000256" key="6">
    <source>
        <dbReference type="SAM" id="MobiDB-lite"/>
    </source>
</evidence>
<dbReference type="InterPro" id="IPR001453">
    <property type="entry name" value="MoaB/Mog_dom"/>
</dbReference>
<dbReference type="GO" id="GO:0046872">
    <property type="term" value="F:metal ion binding"/>
    <property type="evidence" value="ECO:0007669"/>
    <property type="project" value="UniProtKB-UniRule"/>
</dbReference>
<keyword evidence="9" id="KW-1185">Reference proteome</keyword>
<evidence type="ECO:0000256" key="3">
    <source>
        <dbReference type="ARBA" id="ARBA00023134"/>
    </source>
</evidence>
<dbReference type="EC" id="2.7.7.75" evidence="2"/>
<dbReference type="Gene3D" id="3.40.980.10">
    <property type="entry name" value="MoaB/Mog-like domain"/>
    <property type="match status" value="1"/>
</dbReference>
<comment type="catalytic activity">
    <reaction evidence="5">
        <text>molybdopterin + ATP + H(+) = adenylyl-molybdopterin + diphosphate</text>
        <dbReference type="Rhea" id="RHEA:31331"/>
        <dbReference type="ChEBI" id="CHEBI:15378"/>
        <dbReference type="ChEBI" id="CHEBI:30616"/>
        <dbReference type="ChEBI" id="CHEBI:33019"/>
        <dbReference type="ChEBI" id="CHEBI:58698"/>
        <dbReference type="ChEBI" id="CHEBI:62727"/>
    </reaction>
</comment>
<dbReference type="STRING" id="5288.A0A5C5FV10"/>
<proteinExistence type="inferred from homology"/>
<evidence type="ECO:0000313" key="9">
    <source>
        <dbReference type="Proteomes" id="UP000311382"/>
    </source>
</evidence>
<dbReference type="Proteomes" id="UP000311382">
    <property type="component" value="Unassembled WGS sequence"/>
</dbReference>
<organism evidence="8 9">
    <name type="scientific">Rhodotorula diobovata</name>
    <dbReference type="NCBI Taxonomy" id="5288"/>
    <lineage>
        <taxon>Eukaryota</taxon>
        <taxon>Fungi</taxon>
        <taxon>Dikarya</taxon>
        <taxon>Basidiomycota</taxon>
        <taxon>Pucciniomycotina</taxon>
        <taxon>Microbotryomycetes</taxon>
        <taxon>Sporidiobolales</taxon>
        <taxon>Sporidiobolaceae</taxon>
        <taxon>Rhodotorula</taxon>
    </lineage>
</organism>
<dbReference type="InterPro" id="IPR025877">
    <property type="entry name" value="MobA-like_NTP_Trfase"/>
</dbReference>
<dbReference type="CDD" id="cd00887">
    <property type="entry name" value="MoeA"/>
    <property type="match status" value="1"/>
</dbReference>
<comment type="pathway">
    <text evidence="5">Cofactor biosynthesis; molybdopterin biosynthesis.</text>
</comment>
<comment type="similarity">
    <text evidence="5">Belongs to the MoeA family.</text>
</comment>
<dbReference type="GO" id="GO:0005524">
    <property type="term" value="F:ATP binding"/>
    <property type="evidence" value="ECO:0007669"/>
    <property type="project" value="UniProtKB-UniRule"/>
</dbReference>
<dbReference type="SUPFAM" id="SSF53448">
    <property type="entry name" value="Nucleotide-diphospho-sugar transferases"/>
    <property type="match status" value="1"/>
</dbReference>
<evidence type="ECO:0000256" key="4">
    <source>
        <dbReference type="ARBA" id="ARBA00023150"/>
    </source>
</evidence>
<accession>A0A5C5FV10</accession>
<dbReference type="OrthoDB" id="20872at2759"/>
<keyword evidence="5" id="KW-0808">Transferase</keyword>
<dbReference type="GO" id="GO:0006777">
    <property type="term" value="P:Mo-molybdopterin cofactor biosynthetic process"/>
    <property type="evidence" value="ECO:0007669"/>
    <property type="project" value="UniProtKB-UniRule"/>
</dbReference>
<keyword evidence="5" id="KW-0479">Metal-binding</keyword>
<comment type="caution">
    <text evidence="8">The sequence shown here is derived from an EMBL/GenBank/DDBJ whole genome shotgun (WGS) entry which is preliminary data.</text>
</comment>
<comment type="catalytic activity">
    <reaction evidence="5">
        <text>adenylyl-molybdopterin + molybdate = Mo-molybdopterin + AMP + H(+)</text>
        <dbReference type="Rhea" id="RHEA:35047"/>
        <dbReference type="ChEBI" id="CHEBI:15378"/>
        <dbReference type="ChEBI" id="CHEBI:36264"/>
        <dbReference type="ChEBI" id="CHEBI:62727"/>
        <dbReference type="ChEBI" id="CHEBI:71302"/>
        <dbReference type="ChEBI" id="CHEBI:456215"/>
    </reaction>
</comment>
<evidence type="ECO:0000256" key="1">
    <source>
        <dbReference type="ARBA" id="ARBA00008339"/>
    </source>
</evidence>
<keyword evidence="5" id="KW-0500">Molybdenum</keyword>
<feature type="compositionally biased region" description="Pro residues" evidence="6">
    <location>
        <begin position="233"/>
        <end position="248"/>
    </location>
</feature>
<dbReference type="GO" id="GO:0005829">
    <property type="term" value="C:cytosol"/>
    <property type="evidence" value="ECO:0007669"/>
    <property type="project" value="TreeGrafter"/>
</dbReference>
<dbReference type="InterPro" id="IPR036135">
    <property type="entry name" value="MoeA_linker/N_sf"/>
</dbReference>
<keyword evidence="3" id="KW-0342">GTP-binding</keyword>
<dbReference type="Pfam" id="PF12804">
    <property type="entry name" value="NTP_transf_3"/>
    <property type="match status" value="1"/>
</dbReference>
<dbReference type="Gene3D" id="2.170.190.11">
    <property type="entry name" value="Molybdopterin biosynthesis moea protein, domain 3"/>
    <property type="match status" value="1"/>
</dbReference>
<evidence type="ECO:0000256" key="2">
    <source>
        <dbReference type="ARBA" id="ARBA00012509"/>
    </source>
</evidence>
<dbReference type="GO" id="GO:0005525">
    <property type="term" value="F:GTP binding"/>
    <property type="evidence" value="ECO:0007669"/>
    <property type="project" value="UniProtKB-KW"/>
</dbReference>
<dbReference type="Gene3D" id="3.90.105.10">
    <property type="entry name" value="Molybdopterin biosynthesis moea protein, domain 2"/>
    <property type="match status" value="1"/>
</dbReference>
<dbReference type="GO" id="GO:0061599">
    <property type="term" value="F:molybdopterin molybdotransferase activity"/>
    <property type="evidence" value="ECO:0007669"/>
    <property type="project" value="UniProtKB-UniRule"/>
</dbReference>